<proteinExistence type="predicted"/>
<sequence>MADLKSGIRYCLLYDFKRGNTAANLIETYAMLLDRTSSLSSTASDGFRCFALGMKASKMTHAVGLHRWLTWSSRRKRSKRIPVRPQGIWRAGLGAVTEKLESRAGAVNGYPTSSSRFHLYQPNSSHYNKHEEFSSVSVYEAIYKAAILGIRTYTSLITHSGVVRK</sequence>
<name>A0A016U5P9_9BILA</name>
<evidence type="ECO:0000313" key="1">
    <source>
        <dbReference type="EMBL" id="EYC10629.1"/>
    </source>
</evidence>
<protein>
    <recommendedName>
        <fullName evidence="3">Mos1 transposase HTH domain-containing protein</fullName>
    </recommendedName>
</protein>
<keyword evidence="2" id="KW-1185">Reference proteome</keyword>
<dbReference type="OrthoDB" id="10528109at2759"/>
<comment type="caution">
    <text evidence="1">The sequence shown here is derived from an EMBL/GenBank/DDBJ whole genome shotgun (WGS) entry which is preliminary data.</text>
</comment>
<evidence type="ECO:0008006" key="3">
    <source>
        <dbReference type="Google" id="ProtNLM"/>
    </source>
</evidence>
<accession>A0A016U5P9</accession>
<organism evidence="1 2">
    <name type="scientific">Ancylostoma ceylanicum</name>
    <dbReference type="NCBI Taxonomy" id="53326"/>
    <lineage>
        <taxon>Eukaryota</taxon>
        <taxon>Metazoa</taxon>
        <taxon>Ecdysozoa</taxon>
        <taxon>Nematoda</taxon>
        <taxon>Chromadorea</taxon>
        <taxon>Rhabditida</taxon>
        <taxon>Rhabditina</taxon>
        <taxon>Rhabditomorpha</taxon>
        <taxon>Strongyloidea</taxon>
        <taxon>Ancylostomatidae</taxon>
        <taxon>Ancylostomatinae</taxon>
        <taxon>Ancylostoma</taxon>
    </lineage>
</organism>
<dbReference type="Proteomes" id="UP000024635">
    <property type="component" value="Unassembled WGS sequence"/>
</dbReference>
<reference evidence="2" key="1">
    <citation type="journal article" date="2015" name="Nat. Genet.">
        <title>The genome and transcriptome of the zoonotic hookworm Ancylostoma ceylanicum identify infection-specific gene families.</title>
        <authorList>
            <person name="Schwarz E.M."/>
            <person name="Hu Y."/>
            <person name="Antoshechkin I."/>
            <person name="Miller M.M."/>
            <person name="Sternberg P.W."/>
            <person name="Aroian R.V."/>
        </authorList>
    </citation>
    <scope>NUCLEOTIDE SEQUENCE</scope>
    <source>
        <strain evidence="2">HY135</strain>
    </source>
</reference>
<dbReference type="EMBL" id="JARK01001390">
    <property type="protein sequence ID" value="EYC10629.1"/>
    <property type="molecule type" value="Genomic_DNA"/>
</dbReference>
<gene>
    <name evidence="1" type="primary">Acey_s0054.g2468</name>
    <name evidence="1" type="ORF">Y032_0054g2468</name>
</gene>
<evidence type="ECO:0000313" key="2">
    <source>
        <dbReference type="Proteomes" id="UP000024635"/>
    </source>
</evidence>
<dbReference type="AlphaFoldDB" id="A0A016U5P9"/>